<reference evidence="5" key="2">
    <citation type="submission" date="2020-09" db="EMBL/GenBank/DDBJ databases">
        <authorList>
            <person name="Sun Q."/>
            <person name="Zhou Y."/>
        </authorList>
    </citation>
    <scope>NUCLEOTIDE SEQUENCE</scope>
    <source>
        <strain evidence="5">CGMCC 4.7299</strain>
    </source>
</reference>
<proteinExistence type="predicted"/>
<dbReference type="InterPro" id="IPR011032">
    <property type="entry name" value="GroES-like_sf"/>
</dbReference>
<dbReference type="EMBL" id="BMMX01000025">
    <property type="protein sequence ID" value="GGL06129.1"/>
    <property type="molecule type" value="Genomic_DNA"/>
</dbReference>
<evidence type="ECO:0000259" key="4">
    <source>
        <dbReference type="Pfam" id="PF08240"/>
    </source>
</evidence>
<organism evidence="5 6">
    <name type="scientific">Mangrovihabitans endophyticus</name>
    <dbReference type="NCBI Taxonomy" id="1751298"/>
    <lineage>
        <taxon>Bacteria</taxon>
        <taxon>Bacillati</taxon>
        <taxon>Actinomycetota</taxon>
        <taxon>Actinomycetes</taxon>
        <taxon>Micromonosporales</taxon>
        <taxon>Micromonosporaceae</taxon>
        <taxon>Mangrovihabitans</taxon>
    </lineage>
</organism>
<dbReference type="PANTHER" id="PTHR43401:SF2">
    <property type="entry name" value="L-THREONINE 3-DEHYDROGENASE"/>
    <property type="match status" value="1"/>
</dbReference>
<dbReference type="PANTHER" id="PTHR43401">
    <property type="entry name" value="L-THREONINE 3-DEHYDROGENASE"/>
    <property type="match status" value="1"/>
</dbReference>
<keyword evidence="2" id="KW-0560">Oxidoreductase</keyword>
<feature type="domain" description="Alcohol dehydrogenase-like N-terminal" evidence="4">
    <location>
        <begin position="29"/>
        <end position="134"/>
    </location>
</feature>
<dbReference type="InterPro" id="IPR036291">
    <property type="entry name" value="NAD(P)-bd_dom_sf"/>
</dbReference>
<keyword evidence="6" id="KW-1185">Reference proteome</keyword>
<dbReference type="GO" id="GO:0016491">
    <property type="term" value="F:oxidoreductase activity"/>
    <property type="evidence" value="ECO:0007669"/>
    <property type="project" value="UniProtKB-KW"/>
</dbReference>
<dbReference type="Gene3D" id="3.40.50.720">
    <property type="entry name" value="NAD(P)-binding Rossmann-like Domain"/>
    <property type="match status" value="1"/>
</dbReference>
<evidence type="ECO:0000256" key="1">
    <source>
        <dbReference type="ARBA" id="ARBA00001947"/>
    </source>
</evidence>
<gene>
    <name evidence="5" type="ORF">GCM10012284_45510</name>
</gene>
<name>A0A8J3C4H9_9ACTN</name>
<dbReference type="Gene3D" id="3.90.180.10">
    <property type="entry name" value="Medium-chain alcohol dehydrogenases, catalytic domain"/>
    <property type="match status" value="1"/>
</dbReference>
<dbReference type="Proteomes" id="UP000656042">
    <property type="component" value="Unassembled WGS sequence"/>
</dbReference>
<comment type="caution">
    <text evidence="5">The sequence shown here is derived from an EMBL/GenBank/DDBJ whole genome shotgun (WGS) entry which is preliminary data.</text>
</comment>
<dbReference type="InterPro" id="IPR050129">
    <property type="entry name" value="Zn_alcohol_dh"/>
</dbReference>
<dbReference type="SUPFAM" id="SSF50129">
    <property type="entry name" value="GroES-like"/>
    <property type="match status" value="1"/>
</dbReference>
<dbReference type="Pfam" id="PF08240">
    <property type="entry name" value="ADH_N"/>
    <property type="match status" value="1"/>
</dbReference>
<feature type="domain" description="Alcohol dehydrogenase-like C-terminal" evidence="3">
    <location>
        <begin position="173"/>
        <end position="294"/>
    </location>
</feature>
<protein>
    <submittedName>
        <fullName evidence="5">Alcohol dehydrogenase</fullName>
    </submittedName>
</protein>
<dbReference type="InterPro" id="IPR013154">
    <property type="entry name" value="ADH-like_N"/>
</dbReference>
<dbReference type="Pfam" id="PF00107">
    <property type="entry name" value="ADH_zinc_N"/>
    <property type="match status" value="1"/>
</dbReference>
<sequence>MVGTMSMRRVMVTAEGVRVTRAEVPRPAPGEALVRTVVAGVCGSDVHAWHGRHPFVSLPYAPGHEVCGVVVDGDLPAGRRVTVEPDLPCWTCKQCLAARQNLCERLRFFGCAHDQGGMADFFTIDVRRLHTVPDDLDWRTAALIEPLSTPMHAIRLAEGVRGRTVAILGAGTIGLLLLRAARAQGAKRIVVTARSTANRERAMRFGADAAVPTDADQVRDALGESADVVFDCVAAPETVPAAIAMANKGGTVVVVGVPAGEVRVPLPMLQDSQIRVQGSATYLPEDYADAMAMLGAGTVSAADFVTAVHPLSDAASAFADAERGAQIKVLIAPDPAELSPLPEPARGARMAA</sequence>
<evidence type="ECO:0000313" key="6">
    <source>
        <dbReference type="Proteomes" id="UP000656042"/>
    </source>
</evidence>
<evidence type="ECO:0000313" key="5">
    <source>
        <dbReference type="EMBL" id="GGL06129.1"/>
    </source>
</evidence>
<dbReference type="SUPFAM" id="SSF51735">
    <property type="entry name" value="NAD(P)-binding Rossmann-fold domains"/>
    <property type="match status" value="1"/>
</dbReference>
<evidence type="ECO:0000259" key="3">
    <source>
        <dbReference type="Pfam" id="PF00107"/>
    </source>
</evidence>
<dbReference type="InterPro" id="IPR013149">
    <property type="entry name" value="ADH-like_C"/>
</dbReference>
<evidence type="ECO:0000256" key="2">
    <source>
        <dbReference type="ARBA" id="ARBA00023002"/>
    </source>
</evidence>
<accession>A0A8J3C4H9</accession>
<reference evidence="5" key="1">
    <citation type="journal article" date="2014" name="Int. J. Syst. Evol. Microbiol.">
        <title>Complete genome sequence of Corynebacterium casei LMG S-19264T (=DSM 44701T), isolated from a smear-ripened cheese.</title>
        <authorList>
            <consortium name="US DOE Joint Genome Institute (JGI-PGF)"/>
            <person name="Walter F."/>
            <person name="Albersmeier A."/>
            <person name="Kalinowski J."/>
            <person name="Ruckert C."/>
        </authorList>
    </citation>
    <scope>NUCLEOTIDE SEQUENCE</scope>
    <source>
        <strain evidence="5">CGMCC 4.7299</strain>
    </source>
</reference>
<comment type="cofactor">
    <cofactor evidence="1">
        <name>Zn(2+)</name>
        <dbReference type="ChEBI" id="CHEBI:29105"/>
    </cofactor>
</comment>
<dbReference type="AlphaFoldDB" id="A0A8J3C4H9"/>